<reference evidence="9" key="1">
    <citation type="submission" date="2020-10" db="EMBL/GenBank/DDBJ databases">
        <title>Connecting structure to function with the recovery of over 1000 high-quality activated sludge metagenome-assembled genomes encoding full-length rRNA genes using long-read sequencing.</title>
        <authorList>
            <person name="Singleton C.M."/>
            <person name="Petriglieri F."/>
            <person name="Kristensen J.M."/>
            <person name="Kirkegaard R.H."/>
            <person name="Michaelsen T.Y."/>
            <person name="Andersen M.H."/>
            <person name="Karst S.M."/>
            <person name="Dueholm M.S."/>
            <person name="Nielsen P.H."/>
            <person name="Albertsen M."/>
        </authorList>
    </citation>
    <scope>NUCLEOTIDE SEQUENCE</scope>
    <source>
        <strain evidence="9">OdNE_18-Q3-R46-58_BAT3C.305</strain>
    </source>
</reference>
<evidence type="ECO:0000256" key="2">
    <source>
        <dbReference type="ARBA" id="ARBA00022475"/>
    </source>
</evidence>
<evidence type="ECO:0000256" key="7">
    <source>
        <dbReference type="SAM" id="Phobius"/>
    </source>
</evidence>
<dbReference type="GO" id="GO:0004713">
    <property type="term" value="F:protein tyrosine kinase activity"/>
    <property type="evidence" value="ECO:0007669"/>
    <property type="project" value="TreeGrafter"/>
</dbReference>
<feature type="transmembrane region" description="Helical" evidence="7">
    <location>
        <begin position="21"/>
        <end position="40"/>
    </location>
</feature>
<feature type="coiled-coil region" evidence="6">
    <location>
        <begin position="161"/>
        <end position="238"/>
    </location>
</feature>
<keyword evidence="4 7" id="KW-1133">Transmembrane helix</keyword>
<comment type="caution">
    <text evidence="9">The sequence shown here is derived from an EMBL/GenBank/DDBJ whole genome shotgun (WGS) entry which is preliminary data.</text>
</comment>
<feature type="transmembrane region" description="Helical" evidence="7">
    <location>
        <begin position="430"/>
        <end position="451"/>
    </location>
</feature>
<gene>
    <name evidence="9" type="ORF">IPN75_17140</name>
</gene>
<keyword evidence="6" id="KW-0175">Coiled coil</keyword>
<feature type="coiled-coil region" evidence="6">
    <location>
        <begin position="326"/>
        <end position="360"/>
    </location>
</feature>
<sequence length="520" mass="58050">MDEILQQVRTLLRGAWKHRRLGMLSAWLIGAIAAAVILRIPDKYEASARIFVDTQSILKPLMSGLAIQPNIDQQVMMLSRTLISRPNIEKLIRMSDVDLNDQGKAAQEELITRLTKTLEIKSTNRDNLYTIAYRDTDPAKAQRVVQSLVSIFVESSLGSKRQDSESARKFIEEQIRNYEKKLEEAEGRLKDFKLHNMDIQTADGITSVDRLSEIAAMLQKARLDLREAENSRDALRRQIVGEEPVLLPESPGADAGISLPEIDGRIDVQKRNLDALLQRYTEKHPDVIGTRRLIKDLEEQKRQEIISRQKFAAVNPGASISNNPVFQQLKVSLGEAEANVASLRTRVAEFESRYQRAKELMKSMPQLQVEFTQLNRDYEIHKKNYEQLVTRRESAELTGDLESAVGGGADFRLIDPPRASATPVAPNRLVLLPLGLLLAIAGGLLVAFIASQLRPVFFDGKALRDKTGLPVLGIVSLIPNEAREKLERSSLIRFLLAGAALVVVYGSGVAVLTFISHRAA</sequence>
<dbReference type="PANTHER" id="PTHR32309">
    <property type="entry name" value="TYROSINE-PROTEIN KINASE"/>
    <property type="match status" value="1"/>
</dbReference>
<evidence type="ECO:0000256" key="3">
    <source>
        <dbReference type="ARBA" id="ARBA00022692"/>
    </source>
</evidence>
<evidence type="ECO:0000313" key="9">
    <source>
        <dbReference type="EMBL" id="MBK8891975.1"/>
    </source>
</evidence>
<dbReference type="Pfam" id="PF02706">
    <property type="entry name" value="Wzz"/>
    <property type="match status" value="1"/>
</dbReference>
<name>A0A9D7LTV3_9RHOO</name>
<evidence type="ECO:0000256" key="5">
    <source>
        <dbReference type="ARBA" id="ARBA00023136"/>
    </source>
</evidence>
<dbReference type="AlphaFoldDB" id="A0A9D7LTV3"/>
<dbReference type="EMBL" id="JADKBR010000021">
    <property type="protein sequence ID" value="MBK8891975.1"/>
    <property type="molecule type" value="Genomic_DNA"/>
</dbReference>
<protein>
    <submittedName>
        <fullName evidence="9">Chain length-determining protein</fullName>
    </submittedName>
</protein>
<dbReference type="NCBIfam" id="TIGR03007">
    <property type="entry name" value="pepcterm_ChnLen"/>
    <property type="match status" value="1"/>
</dbReference>
<proteinExistence type="predicted"/>
<keyword evidence="3 7" id="KW-0812">Transmembrane</keyword>
<keyword evidence="5 7" id="KW-0472">Membrane</keyword>
<dbReference type="InterPro" id="IPR003856">
    <property type="entry name" value="LPS_length_determ_N"/>
</dbReference>
<accession>A0A9D7LTV3</accession>
<organism evidence="9 10">
    <name type="scientific">Candidatus Dechloromonas phosphorivorans</name>
    <dbReference type="NCBI Taxonomy" id="2899244"/>
    <lineage>
        <taxon>Bacteria</taxon>
        <taxon>Pseudomonadati</taxon>
        <taxon>Pseudomonadota</taxon>
        <taxon>Betaproteobacteria</taxon>
        <taxon>Rhodocyclales</taxon>
        <taxon>Azonexaceae</taxon>
        <taxon>Dechloromonas</taxon>
    </lineage>
</organism>
<dbReference type="PANTHER" id="PTHR32309:SF13">
    <property type="entry name" value="FERRIC ENTEROBACTIN TRANSPORT PROTEIN FEPE"/>
    <property type="match status" value="1"/>
</dbReference>
<feature type="domain" description="Polysaccharide chain length determinant N-terminal" evidence="8">
    <location>
        <begin position="9"/>
        <end position="93"/>
    </location>
</feature>
<evidence type="ECO:0000259" key="8">
    <source>
        <dbReference type="Pfam" id="PF02706"/>
    </source>
</evidence>
<evidence type="ECO:0000256" key="4">
    <source>
        <dbReference type="ARBA" id="ARBA00022989"/>
    </source>
</evidence>
<dbReference type="GO" id="GO:0005886">
    <property type="term" value="C:plasma membrane"/>
    <property type="evidence" value="ECO:0007669"/>
    <property type="project" value="UniProtKB-SubCell"/>
</dbReference>
<dbReference type="Proteomes" id="UP000808146">
    <property type="component" value="Unassembled WGS sequence"/>
</dbReference>
<keyword evidence="2" id="KW-1003">Cell membrane</keyword>
<evidence type="ECO:0000256" key="1">
    <source>
        <dbReference type="ARBA" id="ARBA00004651"/>
    </source>
</evidence>
<evidence type="ECO:0000313" key="10">
    <source>
        <dbReference type="Proteomes" id="UP000808146"/>
    </source>
</evidence>
<dbReference type="InterPro" id="IPR050445">
    <property type="entry name" value="Bact_polysacc_biosynth/exp"/>
</dbReference>
<dbReference type="InterPro" id="IPR014345">
    <property type="entry name" value="XrtA_polysacc_chain"/>
</dbReference>
<evidence type="ECO:0000256" key="6">
    <source>
        <dbReference type="SAM" id="Coils"/>
    </source>
</evidence>
<comment type="subcellular location">
    <subcellularLocation>
        <location evidence="1">Cell membrane</location>
        <topology evidence="1">Multi-pass membrane protein</topology>
    </subcellularLocation>
</comment>
<feature type="transmembrane region" description="Helical" evidence="7">
    <location>
        <begin position="491"/>
        <end position="515"/>
    </location>
</feature>